<dbReference type="InterPro" id="IPR000594">
    <property type="entry name" value="ThiF_NAD_FAD-bd"/>
</dbReference>
<keyword evidence="9 12" id="KW-0833">Ubl conjugation pathway</keyword>
<keyword evidence="8 12" id="KW-0547">Nucleotide-binding</keyword>
<protein>
    <recommendedName>
        <fullName evidence="6">E1 ubiquitin-activating enzyme</fullName>
        <ecNumber evidence="6">6.2.1.45</ecNumber>
    </recommendedName>
</protein>
<evidence type="ECO:0000256" key="6">
    <source>
        <dbReference type="ARBA" id="ARBA00012990"/>
    </source>
</evidence>
<dbReference type="InterPro" id="IPR033127">
    <property type="entry name" value="UBQ-activ_enz_E1_Cys_AS"/>
</dbReference>
<keyword evidence="16" id="KW-1185">Reference proteome</keyword>
<dbReference type="Gene3D" id="3.40.50.720">
    <property type="entry name" value="NAD(P)-binding Rossmann-like Domain"/>
    <property type="match status" value="1"/>
</dbReference>
<evidence type="ECO:0000256" key="4">
    <source>
        <dbReference type="ARBA" id="ARBA00005673"/>
    </source>
</evidence>
<comment type="similarity">
    <text evidence="4 12">Belongs to the ubiquitin-activating E1 family.</text>
</comment>
<keyword evidence="13" id="KW-0472">Membrane</keyword>
<dbReference type="FunFam" id="3.10.290.60:FF:000001">
    <property type="entry name" value="Ubiquitin-activating enzyme E1 2"/>
    <property type="match status" value="1"/>
</dbReference>
<feature type="transmembrane region" description="Helical" evidence="13">
    <location>
        <begin position="31"/>
        <end position="51"/>
    </location>
</feature>
<dbReference type="NCBIfam" id="TIGR01408">
    <property type="entry name" value="Ube1"/>
    <property type="match status" value="1"/>
</dbReference>
<dbReference type="GO" id="GO:0019948">
    <property type="term" value="F:SUMO activating enzyme activity"/>
    <property type="evidence" value="ECO:0007669"/>
    <property type="project" value="TreeGrafter"/>
</dbReference>
<comment type="pathway">
    <text evidence="3">Protein modification; protein ubiquitination.</text>
</comment>
<dbReference type="InterPro" id="IPR042063">
    <property type="entry name" value="Ubi_acti_E1_SCCH"/>
</dbReference>
<evidence type="ECO:0000256" key="7">
    <source>
        <dbReference type="ARBA" id="ARBA00022598"/>
    </source>
</evidence>
<dbReference type="FunFam" id="3.50.50.80:FF:000003">
    <property type="entry name" value="Ubiquitin-activating enzyme E1 2"/>
    <property type="match status" value="1"/>
</dbReference>
<dbReference type="PROSITE" id="PS00865">
    <property type="entry name" value="UBIQUITIN_ACTIVAT_2"/>
    <property type="match status" value="1"/>
</dbReference>
<dbReference type="InterPro" id="IPR045886">
    <property type="entry name" value="ThiF/MoeB/HesA"/>
</dbReference>
<keyword evidence="7 12" id="KW-0436">Ligase</keyword>
<dbReference type="FunFam" id="3.40.50.12550:FF:000001">
    <property type="entry name" value="Ubiquitin-activating enzyme E1 1"/>
    <property type="match status" value="1"/>
</dbReference>
<dbReference type="GO" id="GO:0004839">
    <property type="term" value="F:ubiquitin activating enzyme activity"/>
    <property type="evidence" value="ECO:0007669"/>
    <property type="project" value="UniProtKB-EC"/>
</dbReference>
<evidence type="ECO:0000259" key="14">
    <source>
        <dbReference type="SMART" id="SM00985"/>
    </source>
</evidence>
<evidence type="ECO:0000256" key="12">
    <source>
        <dbReference type="RuleBase" id="RU000519"/>
    </source>
</evidence>
<dbReference type="CDD" id="cd01490">
    <property type="entry name" value="Ube1_repeat2"/>
    <property type="match status" value="1"/>
</dbReference>
<dbReference type="InterPro" id="IPR018965">
    <property type="entry name" value="Ub-activating_enz_E1_C"/>
</dbReference>
<dbReference type="SMART" id="SM00985">
    <property type="entry name" value="UBA_e1_C"/>
    <property type="match status" value="1"/>
</dbReference>
<proteinExistence type="inferred from homology"/>
<dbReference type="Gene3D" id="1.10.10.2660">
    <property type="entry name" value="Ubiquitin-activating enzyme E1, SCCH domain"/>
    <property type="match status" value="1"/>
</dbReference>
<evidence type="ECO:0000313" key="16">
    <source>
        <dbReference type="Proteomes" id="UP001419268"/>
    </source>
</evidence>
<reference evidence="15 16" key="1">
    <citation type="submission" date="2024-01" db="EMBL/GenBank/DDBJ databases">
        <title>Genome assemblies of Stephania.</title>
        <authorList>
            <person name="Yang L."/>
        </authorList>
    </citation>
    <scope>NUCLEOTIDE SEQUENCE [LARGE SCALE GENOMIC DNA]</scope>
    <source>
        <strain evidence="15">JXDWG</strain>
        <tissue evidence="15">Leaf</tissue>
    </source>
</reference>
<evidence type="ECO:0000256" key="11">
    <source>
        <dbReference type="PROSITE-ProRule" id="PRU10132"/>
    </source>
</evidence>
<dbReference type="AlphaFoldDB" id="A0AAP0KWK8"/>
<dbReference type="InterPro" id="IPR019572">
    <property type="entry name" value="UBA_E1_SCCH"/>
</dbReference>
<dbReference type="FunFam" id="2.40.30.180:FF:000001">
    <property type="entry name" value="ubiquitin-like modifier-activating enzyme 1"/>
    <property type="match status" value="1"/>
</dbReference>
<dbReference type="FunFam" id="3.40.50.720:FF:000015">
    <property type="entry name" value="Ubiquitin-activating enzyme E1 1"/>
    <property type="match status" value="1"/>
</dbReference>
<evidence type="ECO:0000256" key="2">
    <source>
        <dbReference type="ARBA" id="ARBA00002457"/>
    </source>
</evidence>
<evidence type="ECO:0000313" key="15">
    <source>
        <dbReference type="EMBL" id="KAK9159167.1"/>
    </source>
</evidence>
<sequence length="1152" mass="128404">MAWLLLGLGLGFSILVSVVLGFVFQSSFDLSGLNVLLLMLIFSMGCGRILSSFLHYMLPRKRAVGGDDDNNNRNNDNNSNDDRNLETALKKARIECLSSCSTTVDSTGNSNGSCGKDNKESGEEIEIEVAKAPAMALGDGNPPEIDEDLHSRQLAVYGRETMRRLFASNILISGMQGLGVEIAKNVILAGVKSVTLHDEGTVELWDLSSNFIFSESDVGKNRALASVQKLQELNNAVIISTLTERLTKEKLSNFQAVVFTDISTEDAIEFDDYCHNHQPPIAFVKTEVRGLFGNVFCDFGPQFTVTDVDGEEPHTGIIASISNDTSALVSCVDDERLEFQDGDLVIFSEVQGMTELNDGKPRKIKHARPYSFILDEDTTNYGTYERGGIVTQVKQPKILNFKPLREALKDPGEFLLSDFSKFDRPPLLHLAFQALNRFKSELRRFPVSGSEEDAQKLISIATDINESLGDGKLDTIDNKLLKNFAFGARAVLNPMAAMFGGVVGQEVVKACSGKFHPLFQFFYFDSVESLPTEPLDTADLRPRNSRYDAQISVFGFNLQKRLEEAKVFIVGSGALGCEFLKNLALMGACCSSNGKLTITDDDVIEKSNLSRQFLFRDWNIGQAKSTVAASAAAAINPNLHIEALQNRANPESENVFDDAYWEGLDVVVNALDNVNARIYIDQKCVYFQKPLLESGTLGAKCNTQMVIPHLTENYGASRDPPEKQAPMCTVHSFPHNIDHCLTWARSEFEGLLEKTPTEVNAYLSNPSEYAAAMKNAGDAQARDNLERVIECLDRERCEAFQDCLTWARLKFEDYFANRVKQLTFTFPEDAPTSTGVPFWSAPKRFPRPLQFNPNDPSQLNFIRAAAILRAETFGIPIPDWAKNPMKLADAVAQVIVPDFQPKTGVKIETDEKATTVNAASVDDAAIINDLIIRLEECRKKLQPGFKMNPVQFEKDDDTNYHMDVIAGLANMRARNYSIPEVDKLKAKFIAGRIIPAIATSTAMATGLVCLELYKVLDGKHKVEDYRNTFANLALPLFSMAEPVPPKVMKHRDMTWTVWDRWVLKGNPTLRDLLQWLKDKGLNAYSISCGTSLLYNSMFPRHKERMDRKIIDLAKEVAKVEVPPYRRHIDVVVACEDDDDNDIDIPLVSIYFR</sequence>
<evidence type="ECO:0000256" key="1">
    <source>
        <dbReference type="ARBA" id="ARBA00000488"/>
    </source>
</evidence>
<dbReference type="InterPro" id="IPR042302">
    <property type="entry name" value="E1_FCCH_sf"/>
</dbReference>
<keyword evidence="13" id="KW-1133">Transmembrane helix</keyword>
<dbReference type="EC" id="6.2.1.45" evidence="6"/>
<evidence type="ECO:0000256" key="13">
    <source>
        <dbReference type="SAM" id="Phobius"/>
    </source>
</evidence>
<dbReference type="EMBL" id="JBBNAG010000002">
    <property type="protein sequence ID" value="KAK9159167.1"/>
    <property type="molecule type" value="Genomic_DNA"/>
</dbReference>
<feature type="domain" description="Ubiquitin-activating enzyme E1 C-terminal" evidence="14">
    <location>
        <begin position="1025"/>
        <end position="1147"/>
    </location>
</feature>
<comment type="catalytic activity">
    <reaction evidence="1">
        <text>ATP + ubiquitin + [E1 ubiquitin-activating enzyme]-L-cysteine = AMP + diphosphate + S-ubiquitinyl-[E1 ubiquitin-activating enzyme]-L-cysteine.</text>
        <dbReference type="EC" id="6.2.1.45"/>
    </reaction>
</comment>
<evidence type="ECO:0000256" key="9">
    <source>
        <dbReference type="ARBA" id="ARBA00022786"/>
    </source>
</evidence>
<dbReference type="PANTHER" id="PTHR10953">
    <property type="entry name" value="UBIQUITIN-ACTIVATING ENZYME E1"/>
    <property type="match status" value="1"/>
</dbReference>
<dbReference type="Pfam" id="PF10585">
    <property type="entry name" value="UBA_E1_SCCH"/>
    <property type="match status" value="1"/>
</dbReference>
<dbReference type="InterPro" id="IPR018074">
    <property type="entry name" value="UBQ-activ_enz_E1_CS"/>
</dbReference>
<dbReference type="InterPro" id="IPR042449">
    <property type="entry name" value="Ub-E1_IAD_1"/>
</dbReference>
<dbReference type="InterPro" id="IPR032418">
    <property type="entry name" value="E1_FCCH"/>
</dbReference>
<dbReference type="PRINTS" id="PR01849">
    <property type="entry name" value="UBIQUITINACT"/>
</dbReference>
<dbReference type="Pfam" id="PF00899">
    <property type="entry name" value="ThiF"/>
    <property type="match status" value="1"/>
</dbReference>
<dbReference type="Gene3D" id="3.50.50.80">
    <property type="entry name" value="Ubiquitin-activating enzyme E1, inactive adenylation domain, subdomain 1"/>
    <property type="match status" value="1"/>
</dbReference>
<dbReference type="Gene3D" id="2.40.30.180">
    <property type="entry name" value="Ubiquitin-activating enzyme E1, FCCH domain"/>
    <property type="match status" value="1"/>
</dbReference>
<dbReference type="Gene3D" id="3.40.50.12550">
    <property type="entry name" value="Ubiquitin-activating enzyme E1, inactive adenylation domain, subdomain 2"/>
    <property type="match status" value="1"/>
</dbReference>
<dbReference type="Pfam" id="PF09358">
    <property type="entry name" value="E1_UFD"/>
    <property type="match status" value="1"/>
</dbReference>
<dbReference type="FunFam" id="1.10.10.2660:FF:000002">
    <property type="entry name" value="Ubiquitin-activating enzyme E1 2"/>
    <property type="match status" value="1"/>
</dbReference>
<dbReference type="GO" id="GO:0031510">
    <property type="term" value="C:SUMO activating enzyme complex"/>
    <property type="evidence" value="ECO:0007669"/>
    <property type="project" value="TreeGrafter"/>
</dbReference>
<dbReference type="GO" id="GO:0004842">
    <property type="term" value="F:ubiquitin-protein transferase activity"/>
    <property type="evidence" value="ECO:0007669"/>
    <property type="project" value="UniProtKB-ARBA"/>
</dbReference>
<evidence type="ECO:0000256" key="10">
    <source>
        <dbReference type="ARBA" id="ARBA00022840"/>
    </source>
</evidence>
<accession>A0AAP0KWK8</accession>
<dbReference type="InterPro" id="IPR000011">
    <property type="entry name" value="UBQ/SUMO-activ_enz_E1-like"/>
</dbReference>
<comment type="function">
    <text evidence="2">Activates ubiquitin by first adenylating its C-terminal glycine residue with ATP, and thereafter linking this residue to the side chain of a cysteine residue in E1, yielding a ubiquitin-E1 thioester and free AMP.</text>
</comment>
<comment type="caution">
    <text evidence="15">The sequence shown here is derived from an EMBL/GenBank/DDBJ whole genome shotgun (WGS) entry which is preliminary data.</text>
</comment>
<dbReference type="InterPro" id="IPR038252">
    <property type="entry name" value="UBA_E1_C_sf"/>
</dbReference>
<evidence type="ECO:0000256" key="5">
    <source>
        <dbReference type="ARBA" id="ARBA00011245"/>
    </source>
</evidence>
<evidence type="ECO:0000256" key="8">
    <source>
        <dbReference type="ARBA" id="ARBA00022741"/>
    </source>
</evidence>
<dbReference type="GO" id="GO:0005737">
    <property type="term" value="C:cytoplasm"/>
    <property type="evidence" value="ECO:0007669"/>
    <property type="project" value="TreeGrafter"/>
</dbReference>
<dbReference type="InterPro" id="IPR032420">
    <property type="entry name" value="E1_4HB"/>
</dbReference>
<dbReference type="PROSITE" id="PS00536">
    <property type="entry name" value="UBIQUITIN_ACTIVAT_1"/>
    <property type="match status" value="1"/>
</dbReference>
<dbReference type="Gene3D" id="3.10.290.60">
    <property type="entry name" value="Ubiquitin-activating enzyme E1, UFD domain"/>
    <property type="match status" value="1"/>
</dbReference>
<dbReference type="InterPro" id="IPR018075">
    <property type="entry name" value="UBQ-activ_enz_E1"/>
</dbReference>
<dbReference type="InterPro" id="IPR035985">
    <property type="entry name" value="Ubiquitin-activating_enz"/>
</dbReference>
<keyword evidence="10 12" id="KW-0067">ATP-binding</keyword>
<keyword evidence="13" id="KW-0812">Transmembrane</keyword>
<dbReference type="Proteomes" id="UP001419268">
    <property type="component" value="Unassembled WGS sequence"/>
</dbReference>
<dbReference type="PANTHER" id="PTHR10953:SF4">
    <property type="entry name" value="UBIQUITIN-ACTIVATING ENZYME E1 C-TERMINAL DOMAIN-CONTAINING PROTEIN"/>
    <property type="match status" value="1"/>
</dbReference>
<dbReference type="CDD" id="cd01491">
    <property type="entry name" value="Ube1_repeat1"/>
    <property type="match status" value="1"/>
</dbReference>
<feature type="active site" description="Glycyl thioester intermediate" evidence="11">
    <location>
        <position position="728"/>
    </location>
</feature>
<dbReference type="GO" id="GO:0005524">
    <property type="term" value="F:ATP binding"/>
    <property type="evidence" value="ECO:0007669"/>
    <property type="project" value="UniProtKB-KW"/>
</dbReference>
<dbReference type="SUPFAM" id="SSF69572">
    <property type="entry name" value="Activating enzymes of the ubiquitin-like proteins"/>
    <property type="match status" value="2"/>
</dbReference>
<name>A0AAP0KWK8_9MAGN</name>
<dbReference type="GO" id="GO:0016925">
    <property type="term" value="P:protein sumoylation"/>
    <property type="evidence" value="ECO:0007669"/>
    <property type="project" value="TreeGrafter"/>
</dbReference>
<dbReference type="Pfam" id="PF16191">
    <property type="entry name" value="E1_4HB"/>
    <property type="match status" value="1"/>
</dbReference>
<organism evidence="15 16">
    <name type="scientific">Stephania cephalantha</name>
    <dbReference type="NCBI Taxonomy" id="152367"/>
    <lineage>
        <taxon>Eukaryota</taxon>
        <taxon>Viridiplantae</taxon>
        <taxon>Streptophyta</taxon>
        <taxon>Embryophyta</taxon>
        <taxon>Tracheophyta</taxon>
        <taxon>Spermatophyta</taxon>
        <taxon>Magnoliopsida</taxon>
        <taxon>Ranunculales</taxon>
        <taxon>Menispermaceae</taxon>
        <taxon>Menispermoideae</taxon>
        <taxon>Cissampelideae</taxon>
        <taxon>Stephania</taxon>
    </lineage>
</organism>
<evidence type="ECO:0000256" key="3">
    <source>
        <dbReference type="ARBA" id="ARBA00004906"/>
    </source>
</evidence>
<gene>
    <name evidence="15" type="ORF">Scep_005741</name>
</gene>
<dbReference type="Pfam" id="PF16190">
    <property type="entry name" value="E1_FCCH"/>
    <property type="match status" value="1"/>
</dbReference>
<comment type="subunit">
    <text evidence="5">Monomer.</text>
</comment>